<proteinExistence type="predicted"/>
<organism evidence="1 2">
    <name type="scientific">Hominilimicola fabiformis</name>
    <dbReference type="NCBI Taxonomy" id="2885356"/>
    <lineage>
        <taxon>Bacteria</taxon>
        <taxon>Bacillati</taxon>
        <taxon>Bacillota</taxon>
        <taxon>Clostridia</taxon>
        <taxon>Eubacteriales</taxon>
        <taxon>Oscillospiraceae</taxon>
        <taxon>Hominilimicola</taxon>
    </lineage>
</organism>
<name>A0AAE3J9P3_9FIRM</name>
<accession>A0AAE3J9P3</accession>
<dbReference type="AlphaFoldDB" id="A0AAE3J9P3"/>
<dbReference type="RefSeq" id="WP_308456523.1">
    <property type="nucleotide sequence ID" value="NZ_JAJEQM010000010.1"/>
</dbReference>
<dbReference type="EMBL" id="JAJEQM010000010">
    <property type="protein sequence ID" value="MCC2210802.1"/>
    <property type="molecule type" value="Genomic_DNA"/>
</dbReference>
<protein>
    <submittedName>
        <fullName evidence="1">Uncharacterized protein</fullName>
    </submittedName>
</protein>
<comment type="caution">
    <text evidence="1">The sequence shown here is derived from an EMBL/GenBank/DDBJ whole genome shotgun (WGS) entry which is preliminary data.</text>
</comment>
<dbReference type="Proteomes" id="UP001198242">
    <property type="component" value="Unassembled WGS sequence"/>
</dbReference>
<gene>
    <name evidence="1" type="ORF">LKE05_08365</name>
</gene>
<reference evidence="1 2" key="1">
    <citation type="submission" date="2021-10" db="EMBL/GenBank/DDBJ databases">
        <title>Anaerobic single-cell dispensing facilitates the cultivation of human gut bacteria.</title>
        <authorList>
            <person name="Afrizal A."/>
        </authorList>
    </citation>
    <scope>NUCLEOTIDE SEQUENCE [LARGE SCALE GENOMIC DNA]</scope>
    <source>
        <strain evidence="1 2">CLA-AA-H232</strain>
    </source>
</reference>
<keyword evidence="2" id="KW-1185">Reference proteome</keyword>
<sequence length="47" mass="5716">MNKSNNDEYSEMVKLFNQLTVEEAELVLIFIRNLRQNRKTDEKRKDD</sequence>
<evidence type="ECO:0000313" key="2">
    <source>
        <dbReference type="Proteomes" id="UP001198242"/>
    </source>
</evidence>
<evidence type="ECO:0000313" key="1">
    <source>
        <dbReference type="EMBL" id="MCC2210802.1"/>
    </source>
</evidence>